<evidence type="ECO:0000313" key="2">
    <source>
        <dbReference type="EMBL" id="RIB07982.1"/>
    </source>
</evidence>
<accession>A0A397UCH7</accession>
<dbReference type="Proteomes" id="UP000266673">
    <property type="component" value="Unassembled WGS sequence"/>
</dbReference>
<proteinExistence type="predicted"/>
<dbReference type="AlphaFoldDB" id="A0A397UCH7"/>
<gene>
    <name evidence="2" type="ORF">C2G38_384641</name>
</gene>
<comment type="caution">
    <text evidence="2">The sequence shown here is derived from an EMBL/GenBank/DDBJ whole genome shotgun (WGS) entry which is preliminary data.</text>
</comment>
<sequence>MLSFYEVHVHELRDLIKDIQNGKWATLEKPYIPPSFLKYIYTEDESEISQIKKRLEYLTNDESEIRQIKKSVDDLTSDNSEISQIKKRVDGLTSDKTEISQINKRFEDLTNLFDNFKDEVISKLNELKSS</sequence>
<dbReference type="OrthoDB" id="2467216at2759"/>
<keyword evidence="3" id="KW-1185">Reference proteome</keyword>
<evidence type="ECO:0000313" key="3">
    <source>
        <dbReference type="Proteomes" id="UP000266673"/>
    </source>
</evidence>
<name>A0A397UCH7_9GLOM</name>
<protein>
    <submittedName>
        <fullName evidence="2">Uncharacterized protein</fullName>
    </submittedName>
</protein>
<evidence type="ECO:0000256" key="1">
    <source>
        <dbReference type="SAM" id="Coils"/>
    </source>
</evidence>
<dbReference type="EMBL" id="QKWP01001571">
    <property type="protein sequence ID" value="RIB07982.1"/>
    <property type="molecule type" value="Genomic_DNA"/>
</dbReference>
<keyword evidence="1" id="KW-0175">Coiled coil</keyword>
<reference evidence="2 3" key="1">
    <citation type="submission" date="2018-06" db="EMBL/GenBank/DDBJ databases">
        <title>Comparative genomics reveals the genomic features of Rhizophagus irregularis, R. cerebriforme, R. diaphanum and Gigaspora rosea, and their symbiotic lifestyle signature.</title>
        <authorList>
            <person name="Morin E."/>
            <person name="San Clemente H."/>
            <person name="Chen E.C.H."/>
            <person name="De La Providencia I."/>
            <person name="Hainaut M."/>
            <person name="Kuo A."/>
            <person name="Kohler A."/>
            <person name="Murat C."/>
            <person name="Tang N."/>
            <person name="Roy S."/>
            <person name="Loubradou J."/>
            <person name="Henrissat B."/>
            <person name="Grigoriev I.V."/>
            <person name="Corradi N."/>
            <person name="Roux C."/>
            <person name="Martin F.M."/>
        </authorList>
    </citation>
    <scope>NUCLEOTIDE SEQUENCE [LARGE SCALE GENOMIC DNA]</scope>
    <source>
        <strain evidence="2 3">DAOM 194757</strain>
    </source>
</reference>
<feature type="coiled-coil region" evidence="1">
    <location>
        <begin position="58"/>
        <end position="119"/>
    </location>
</feature>
<organism evidence="2 3">
    <name type="scientific">Gigaspora rosea</name>
    <dbReference type="NCBI Taxonomy" id="44941"/>
    <lineage>
        <taxon>Eukaryota</taxon>
        <taxon>Fungi</taxon>
        <taxon>Fungi incertae sedis</taxon>
        <taxon>Mucoromycota</taxon>
        <taxon>Glomeromycotina</taxon>
        <taxon>Glomeromycetes</taxon>
        <taxon>Diversisporales</taxon>
        <taxon>Gigasporaceae</taxon>
        <taxon>Gigaspora</taxon>
    </lineage>
</organism>